<dbReference type="SMART" id="SM00367">
    <property type="entry name" value="LRR_CC"/>
    <property type="match status" value="8"/>
</dbReference>
<dbReference type="AlphaFoldDB" id="A0A8S1MC96"/>
<comment type="caution">
    <text evidence="1">The sequence shown here is derived from an EMBL/GenBank/DDBJ whole genome shotgun (WGS) entry which is preliminary data.</text>
</comment>
<dbReference type="PANTHER" id="PTHR13318">
    <property type="entry name" value="PARTNER OF PAIRED, ISOFORM B-RELATED"/>
    <property type="match status" value="1"/>
</dbReference>
<accession>A0A8S1MC96</accession>
<gene>
    <name evidence="1" type="ORF">PSON_ATCC_30995.1.T0370088</name>
</gene>
<dbReference type="GO" id="GO:0031146">
    <property type="term" value="P:SCF-dependent proteasomal ubiquitin-dependent protein catabolic process"/>
    <property type="evidence" value="ECO:0007669"/>
    <property type="project" value="TreeGrafter"/>
</dbReference>
<protein>
    <submittedName>
        <fullName evidence="1">Uncharacterized protein</fullName>
    </submittedName>
</protein>
<name>A0A8S1MC96_9CILI</name>
<dbReference type="GO" id="GO:0019005">
    <property type="term" value="C:SCF ubiquitin ligase complex"/>
    <property type="evidence" value="ECO:0007669"/>
    <property type="project" value="TreeGrafter"/>
</dbReference>
<evidence type="ECO:0000313" key="1">
    <source>
        <dbReference type="EMBL" id="CAD8078050.1"/>
    </source>
</evidence>
<dbReference type="Pfam" id="PF13516">
    <property type="entry name" value="LRR_6"/>
    <property type="match status" value="2"/>
</dbReference>
<dbReference type="EMBL" id="CAJJDN010000037">
    <property type="protein sequence ID" value="CAD8078050.1"/>
    <property type="molecule type" value="Genomic_DNA"/>
</dbReference>
<organism evidence="1 2">
    <name type="scientific">Paramecium sonneborni</name>
    <dbReference type="NCBI Taxonomy" id="65129"/>
    <lineage>
        <taxon>Eukaryota</taxon>
        <taxon>Sar</taxon>
        <taxon>Alveolata</taxon>
        <taxon>Ciliophora</taxon>
        <taxon>Intramacronucleata</taxon>
        <taxon>Oligohymenophorea</taxon>
        <taxon>Peniculida</taxon>
        <taxon>Parameciidae</taxon>
        <taxon>Paramecium</taxon>
    </lineage>
</organism>
<reference evidence="1" key="1">
    <citation type="submission" date="2021-01" db="EMBL/GenBank/DDBJ databases">
        <authorList>
            <consortium name="Genoscope - CEA"/>
            <person name="William W."/>
        </authorList>
    </citation>
    <scope>NUCLEOTIDE SEQUENCE</scope>
</reference>
<proteinExistence type="predicted"/>
<evidence type="ECO:0000313" key="2">
    <source>
        <dbReference type="Proteomes" id="UP000692954"/>
    </source>
</evidence>
<dbReference type="PANTHER" id="PTHR13318:SF233">
    <property type="entry name" value="BACK DOMAIN-CONTAINING PROTEIN"/>
    <property type="match status" value="1"/>
</dbReference>
<sequence>MDYNYQKGGYGIPMTGNILSGYKYYYKATNNIRMPYVENTYQFKEEDKQEHVEFTKKEKSGIKIFDDNTLEFECKKITMQDLEKLDLQQSNITEQGMSIICSSKNCCNLTELDLSKNSYNVTDTFLRLIGESQYLVKLETLFLDDSAVSDNGIMFLTQPFIKPVDQYTLYATQSMRKTKKHLESTRGMTGQNFNSTAAMTHTSDSQTQFSDSNKYRNFVNHLNKLSLQGLNVTDRGLQCISFSQNVRLRYLNLSFTKITDKGLCEYFNSTNSAFLEYLDISHQPITDESIKAFAYSEFCKSLIVLIMNSCPLTNESMTHLCNSPNTINLIELNIGTFTKSYMTGEAIRILSEAKYMSSLKNLNLDGQPFPEVILLKFIKSEIMKNIEKLSIAKNEDITDSFCGAIYEFFQAEQYKSLKYLNLMKTCISERGVVQLQDLFKLVHSIDNLSSMKKIKEQTRAGIKCYICDRCLMQQDTERDNYRDKKPPINPHNCFICRSRQITTIEFPAKACYGCGKGFQEKTCHLCQKQIGKHQLFRCHLCAIGNNKFKCFNCDRMILAKKYD</sequence>
<dbReference type="InterPro" id="IPR006553">
    <property type="entry name" value="Leu-rich_rpt_Cys-con_subtyp"/>
</dbReference>
<dbReference type="InterPro" id="IPR001611">
    <property type="entry name" value="Leu-rich_rpt"/>
</dbReference>
<dbReference type="Proteomes" id="UP000692954">
    <property type="component" value="Unassembled WGS sequence"/>
</dbReference>
<dbReference type="OrthoDB" id="283189at2759"/>
<keyword evidence="2" id="KW-1185">Reference proteome</keyword>